<keyword evidence="6" id="KW-0675">Receptor</keyword>
<organism evidence="6 7">
    <name type="scientific">Araneus ventricosus</name>
    <name type="common">Orbweaver spider</name>
    <name type="synonym">Epeira ventricosa</name>
    <dbReference type="NCBI Taxonomy" id="182803"/>
    <lineage>
        <taxon>Eukaryota</taxon>
        <taxon>Metazoa</taxon>
        <taxon>Ecdysozoa</taxon>
        <taxon>Arthropoda</taxon>
        <taxon>Chelicerata</taxon>
        <taxon>Arachnida</taxon>
        <taxon>Araneae</taxon>
        <taxon>Araneomorphae</taxon>
        <taxon>Entelegynae</taxon>
        <taxon>Araneoidea</taxon>
        <taxon>Araneidae</taxon>
        <taxon>Araneus</taxon>
    </lineage>
</organism>
<comment type="caution">
    <text evidence="6">The sequence shown here is derived from an EMBL/GenBank/DDBJ whole genome shotgun (WGS) entry which is preliminary data.</text>
</comment>
<evidence type="ECO:0000313" key="6">
    <source>
        <dbReference type="EMBL" id="GBM44309.1"/>
    </source>
</evidence>
<dbReference type="Gene3D" id="3.30.200.20">
    <property type="entry name" value="Phosphorylase Kinase, domain 1"/>
    <property type="match status" value="1"/>
</dbReference>
<name>A0A4Y2FVB4_ARAVE</name>
<evidence type="ECO:0000256" key="2">
    <source>
        <dbReference type="PROSITE-ProRule" id="PRU10141"/>
    </source>
</evidence>
<dbReference type="InterPro" id="IPR017441">
    <property type="entry name" value="Protein_kinase_ATP_BS"/>
</dbReference>
<keyword evidence="2" id="KW-0067">ATP-binding</keyword>
<keyword evidence="4" id="KW-0472">Membrane</keyword>
<protein>
    <submittedName>
        <fullName evidence="6">Proto-oncogene tyrosine-protein kinase receptor Ret</fullName>
    </submittedName>
</protein>
<dbReference type="GO" id="GO:0004714">
    <property type="term" value="F:transmembrane receptor protein tyrosine kinase activity"/>
    <property type="evidence" value="ECO:0007669"/>
    <property type="project" value="TreeGrafter"/>
</dbReference>
<keyword evidence="4" id="KW-0812">Transmembrane</keyword>
<comment type="subcellular location">
    <subcellularLocation>
        <location evidence="1">Membrane</location>
        <topology evidence="1">Single-pass membrane protein</topology>
    </subcellularLocation>
</comment>
<feature type="region of interest" description="Disordered" evidence="3">
    <location>
        <begin position="94"/>
        <end position="120"/>
    </location>
</feature>
<dbReference type="GO" id="GO:0005886">
    <property type="term" value="C:plasma membrane"/>
    <property type="evidence" value="ECO:0007669"/>
    <property type="project" value="TreeGrafter"/>
</dbReference>
<keyword evidence="6" id="KW-0418">Kinase</keyword>
<dbReference type="GO" id="GO:0005524">
    <property type="term" value="F:ATP binding"/>
    <property type="evidence" value="ECO:0007669"/>
    <property type="project" value="UniProtKB-UniRule"/>
</dbReference>
<dbReference type="PROSITE" id="PS00107">
    <property type="entry name" value="PROTEIN_KINASE_ATP"/>
    <property type="match status" value="1"/>
</dbReference>
<sequence>MCGNGSPNGFCEWRTGPFTNIGPTTNYATCSPDLSVCPDGLCDDLEQMERSLCPQDCARDFDGPGVGSGNGQGRKGVGVCSCPTEERCFCSGDPQQLSRKDPTVEISNDSRNETEEETSTDFEIAPFPGLLTDGACGPGCIVFASIVPAGLLLVLIALLVTRRMRIARMSKHKFVSSHISLSGVPSDYVDERSNSAQESRNTPSETSSFGKAAIDAKWEFPRNRLQLLCPLGEGEFGKVIKAQAWNIAGIKGYTTVAVKMLKGLPKHIFNI</sequence>
<evidence type="ECO:0000256" key="1">
    <source>
        <dbReference type="ARBA" id="ARBA00004167"/>
    </source>
</evidence>
<dbReference type="PANTHER" id="PTHR24416:SF617">
    <property type="entry name" value="RET ONCOGENE, ISOFORM A"/>
    <property type="match status" value="1"/>
</dbReference>
<accession>A0A4Y2FVB4</accession>
<dbReference type="PANTHER" id="PTHR24416">
    <property type="entry name" value="TYROSINE-PROTEIN KINASE RECEPTOR"/>
    <property type="match status" value="1"/>
</dbReference>
<dbReference type="SUPFAM" id="SSF56112">
    <property type="entry name" value="Protein kinase-like (PK-like)"/>
    <property type="match status" value="1"/>
</dbReference>
<feature type="compositionally biased region" description="Basic and acidic residues" evidence="3">
    <location>
        <begin position="98"/>
        <end position="113"/>
    </location>
</feature>
<evidence type="ECO:0000313" key="7">
    <source>
        <dbReference type="Proteomes" id="UP000499080"/>
    </source>
</evidence>
<dbReference type="Pfam" id="PF22540">
    <property type="entry name" value="RET_CRD"/>
    <property type="match status" value="1"/>
</dbReference>
<feature type="domain" description="RET cysteine rich" evidence="5">
    <location>
        <begin position="1"/>
        <end position="90"/>
    </location>
</feature>
<proteinExistence type="predicted"/>
<keyword evidence="7" id="KW-1185">Reference proteome</keyword>
<gene>
    <name evidence="6" type="primary">Ret_0</name>
    <name evidence="6" type="ORF">AVEN_232104_1</name>
</gene>
<reference evidence="6 7" key="1">
    <citation type="journal article" date="2019" name="Sci. Rep.">
        <title>Orb-weaving spider Araneus ventricosus genome elucidates the spidroin gene catalogue.</title>
        <authorList>
            <person name="Kono N."/>
            <person name="Nakamura H."/>
            <person name="Ohtoshi R."/>
            <person name="Moran D.A.P."/>
            <person name="Shinohara A."/>
            <person name="Yoshida Y."/>
            <person name="Fujiwara M."/>
            <person name="Mori M."/>
            <person name="Tomita M."/>
            <person name="Arakawa K."/>
        </authorList>
    </citation>
    <scope>NUCLEOTIDE SEQUENCE [LARGE SCALE GENOMIC DNA]</scope>
</reference>
<dbReference type="GO" id="GO:0007169">
    <property type="term" value="P:cell surface receptor protein tyrosine kinase signaling pathway"/>
    <property type="evidence" value="ECO:0007669"/>
    <property type="project" value="TreeGrafter"/>
</dbReference>
<dbReference type="AlphaFoldDB" id="A0A4Y2FVB4"/>
<dbReference type="OrthoDB" id="3256376at2759"/>
<feature type="binding site" evidence="2">
    <location>
        <position position="259"/>
    </location>
    <ligand>
        <name>ATP</name>
        <dbReference type="ChEBI" id="CHEBI:30616"/>
    </ligand>
</feature>
<dbReference type="InterPro" id="IPR055162">
    <property type="entry name" value="RET_CRD"/>
</dbReference>
<evidence type="ECO:0000256" key="3">
    <source>
        <dbReference type="SAM" id="MobiDB-lite"/>
    </source>
</evidence>
<dbReference type="GO" id="GO:0043235">
    <property type="term" value="C:receptor complex"/>
    <property type="evidence" value="ECO:0007669"/>
    <property type="project" value="TreeGrafter"/>
</dbReference>
<dbReference type="EMBL" id="BGPR01001060">
    <property type="protein sequence ID" value="GBM44309.1"/>
    <property type="molecule type" value="Genomic_DNA"/>
</dbReference>
<dbReference type="Proteomes" id="UP000499080">
    <property type="component" value="Unassembled WGS sequence"/>
</dbReference>
<dbReference type="InterPro" id="IPR011009">
    <property type="entry name" value="Kinase-like_dom_sf"/>
</dbReference>
<feature type="transmembrane region" description="Helical" evidence="4">
    <location>
        <begin position="141"/>
        <end position="161"/>
    </location>
</feature>
<keyword evidence="2" id="KW-0547">Nucleotide-binding</keyword>
<evidence type="ECO:0000259" key="5">
    <source>
        <dbReference type="Pfam" id="PF22540"/>
    </source>
</evidence>
<keyword evidence="4" id="KW-1133">Transmembrane helix</keyword>
<dbReference type="InterPro" id="IPR050122">
    <property type="entry name" value="RTK"/>
</dbReference>
<evidence type="ECO:0000256" key="4">
    <source>
        <dbReference type="SAM" id="Phobius"/>
    </source>
</evidence>
<keyword evidence="6" id="KW-0808">Transferase</keyword>